<proteinExistence type="inferred from homology"/>
<evidence type="ECO:0000256" key="3">
    <source>
        <dbReference type="ARBA" id="ARBA00007970"/>
    </source>
</evidence>
<feature type="modified residue" description="N6-(pyridoxal phosphate)lysine" evidence="11">
    <location>
        <position position="214"/>
    </location>
</feature>
<reference evidence="13 14" key="1">
    <citation type="submission" date="2011-01" db="EMBL/GenBank/DDBJ databases">
        <authorList>
            <person name="Weinstock G."/>
            <person name="Sodergren E."/>
            <person name="Clifton S."/>
            <person name="Fulton L."/>
            <person name="Fulton B."/>
            <person name="Courtney L."/>
            <person name="Fronick C."/>
            <person name="Harrison M."/>
            <person name="Strong C."/>
            <person name="Farmer C."/>
            <person name="Delahaunty K."/>
            <person name="Markovic C."/>
            <person name="Hall O."/>
            <person name="Minx P."/>
            <person name="Tomlinson C."/>
            <person name="Mitreva M."/>
            <person name="Hou S."/>
            <person name="Chen J."/>
            <person name="Wollam A."/>
            <person name="Pepin K.H."/>
            <person name="Johnson M."/>
            <person name="Bhonagiri V."/>
            <person name="Zhang X."/>
            <person name="Suruliraj S."/>
            <person name="Warren W."/>
            <person name="Chinwalla A."/>
            <person name="Mardis E.R."/>
            <person name="Wilson R.K."/>
        </authorList>
    </citation>
    <scope>NUCLEOTIDE SEQUENCE [LARGE SCALE GENOMIC DNA]</scope>
    <source>
        <strain evidence="14">DSM 22608 / JCM 16073 / KCTC 15190 / YIT 12066</strain>
    </source>
</reference>
<comment type="subunit">
    <text evidence="4 11">Homodimer.</text>
</comment>
<dbReference type="GO" id="GO:0000105">
    <property type="term" value="P:L-histidine biosynthetic process"/>
    <property type="evidence" value="ECO:0007669"/>
    <property type="project" value="UniProtKB-UniRule"/>
</dbReference>
<dbReference type="NCBIfam" id="TIGR01141">
    <property type="entry name" value="hisC"/>
    <property type="match status" value="1"/>
</dbReference>
<dbReference type="eggNOG" id="COG0079">
    <property type="taxonomic scope" value="Bacteria"/>
</dbReference>
<dbReference type="Proteomes" id="UP000018458">
    <property type="component" value="Unassembled WGS sequence"/>
</dbReference>
<evidence type="ECO:0000256" key="9">
    <source>
        <dbReference type="ARBA" id="ARBA00023102"/>
    </source>
</evidence>
<evidence type="ECO:0000256" key="2">
    <source>
        <dbReference type="ARBA" id="ARBA00005011"/>
    </source>
</evidence>
<name>E8LMS0_SUCHY</name>
<dbReference type="GO" id="GO:0030170">
    <property type="term" value="F:pyridoxal phosphate binding"/>
    <property type="evidence" value="ECO:0007669"/>
    <property type="project" value="InterPro"/>
</dbReference>
<dbReference type="PANTHER" id="PTHR42885:SF2">
    <property type="entry name" value="HISTIDINOL-PHOSPHATE AMINOTRANSFERASE"/>
    <property type="match status" value="1"/>
</dbReference>
<dbReference type="HOGENOM" id="CLU_017584_3_1_6"/>
<dbReference type="InterPro" id="IPR001917">
    <property type="entry name" value="Aminotrans_II_pyridoxalP_BS"/>
</dbReference>
<dbReference type="Gene3D" id="3.90.1150.10">
    <property type="entry name" value="Aspartate Aminotransferase, domain 1"/>
    <property type="match status" value="1"/>
</dbReference>
<dbReference type="GO" id="GO:0004400">
    <property type="term" value="F:histidinol-phosphate transaminase activity"/>
    <property type="evidence" value="ECO:0007669"/>
    <property type="project" value="UniProtKB-UniRule"/>
</dbReference>
<gene>
    <name evidence="11 13" type="primary">hisC</name>
    <name evidence="13" type="ORF">HMPREF9444_02065</name>
</gene>
<accession>E8LMS0</accession>
<keyword evidence="6 11" id="KW-0028">Amino-acid biosynthesis</keyword>
<dbReference type="AlphaFoldDB" id="E8LMS0"/>
<dbReference type="STRING" id="762983.HMPREF9444_02065"/>
<evidence type="ECO:0000313" key="13">
    <source>
        <dbReference type="EMBL" id="EFY06183.1"/>
    </source>
</evidence>
<dbReference type="EC" id="2.6.1.9" evidence="11"/>
<evidence type="ECO:0000256" key="5">
    <source>
        <dbReference type="ARBA" id="ARBA00022576"/>
    </source>
</evidence>
<evidence type="ECO:0000256" key="6">
    <source>
        <dbReference type="ARBA" id="ARBA00022605"/>
    </source>
</evidence>
<evidence type="ECO:0000256" key="7">
    <source>
        <dbReference type="ARBA" id="ARBA00022679"/>
    </source>
</evidence>
<dbReference type="CDD" id="cd00609">
    <property type="entry name" value="AAT_like"/>
    <property type="match status" value="1"/>
</dbReference>
<dbReference type="InterPro" id="IPR015421">
    <property type="entry name" value="PyrdxlP-dep_Trfase_major"/>
</dbReference>
<keyword evidence="5 11" id="KW-0032">Aminotransferase</keyword>
<dbReference type="InterPro" id="IPR015422">
    <property type="entry name" value="PyrdxlP-dep_Trfase_small"/>
</dbReference>
<keyword evidence="8 11" id="KW-0663">Pyridoxal phosphate</keyword>
<evidence type="ECO:0000256" key="11">
    <source>
        <dbReference type="HAMAP-Rule" id="MF_01023"/>
    </source>
</evidence>
<comment type="cofactor">
    <cofactor evidence="1 11">
        <name>pyridoxal 5'-phosphate</name>
        <dbReference type="ChEBI" id="CHEBI:597326"/>
    </cofactor>
</comment>
<keyword evidence="14" id="KW-1185">Reference proteome</keyword>
<dbReference type="InterPro" id="IPR015424">
    <property type="entry name" value="PyrdxlP-dep_Trfase"/>
</dbReference>
<comment type="caution">
    <text evidence="13">The sequence shown here is derived from an EMBL/GenBank/DDBJ whole genome shotgun (WGS) entry which is preliminary data.</text>
</comment>
<dbReference type="Gene3D" id="3.40.640.10">
    <property type="entry name" value="Type I PLP-dependent aspartate aminotransferase-like (Major domain)"/>
    <property type="match status" value="1"/>
</dbReference>
<comment type="similarity">
    <text evidence="3 11">Belongs to the class-II pyridoxal-phosphate-dependent aminotransferase family. Histidinol-phosphate aminotransferase subfamily.</text>
</comment>
<comment type="catalytic activity">
    <reaction evidence="10 11">
        <text>L-histidinol phosphate + 2-oxoglutarate = 3-(imidazol-4-yl)-2-oxopropyl phosphate + L-glutamate</text>
        <dbReference type="Rhea" id="RHEA:23744"/>
        <dbReference type="ChEBI" id="CHEBI:16810"/>
        <dbReference type="ChEBI" id="CHEBI:29985"/>
        <dbReference type="ChEBI" id="CHEBI:57766"/>
        <dbReference type="ChEBI" id="CHEBI:57980"/>
        <dbReference type="EC" id="2.6.1.9"/>
    </reaction>
</comment>
<evidence type="ECO:0000256" key="4">
    <source>
        <dbReference type="ARBA" id="ARBA00011738"/>
    </source>
</evidence>
<dbReference type="OrthoDB" id="9813612at2"/>
<protein>
    <recommendedName>
        <fullName evidence="11">Histidinol-phosphate aminotransferase</fullName>
        <ecNumber evidence="11">2.6.1.9</ecNumber>
    </recommendedName>
    <alternativeName>
        <fullName evidence="11">Imidazole acetol-phosphate transaminase</fullName>
    </alternativeName>
</protein>
<evidence type="ECO:0000313" key="14">
    <source>
        <dbReference type="Proteomes" id="UP000018458"/>
    </source>
</evidence>
<feature type="domain" description="Aminotransferase class I/classII large" evidence="12">
    <location>
        <begin position="45"/>
        <end position="350"/>
    </location>
</feature>
<evidence type="ECO:0000259" key="12">
    <source>
        <dbReference type="Pfam" id="PF00155"/>
    </source>
</evidence>
<dbReference type="SUPFAM" id="SSF53383">
    <property type="entry name" value="PLP-dependent transferases"/>
    <property type="match status" value="1"/>
</dbReference>
<dbReference type="UniPathway" id="UPA00031">
    <property type="reaction ID" value="UER00012"/>
</dbReference>
<dbReference type="InterPro" id="IPR004839">
    <property type="entry name" value="Aminotransferase_I/II_large"/>
</dbReference>
<evidence type="ECO:0000256" key="10">
    <source>
        <dbReference type="ARBA" id="ARBA00047481"/>
    </source>
</evidence>
<dbReference type="InterPro" id="IPR005861">
    <property type="entry name" value="HisP_aminotrans"/>
</dbReference>
<organism evidence="13 14">
    <name type="scientific">Succinatimonas hippei (strain DSM 22608 / JCM 16073 / KCTC 15190 / YIT 12066)</name>
    <dbReference type="NCBI Taxonomy" id="762983"/>
    <lineage>
        <taxon>Bacteria</taxon>
        <taxon>Pseudomonadati</taxon>
        <taxon>Pseudomonadota</taxon>
        <taxon>Gammaproteobacteria</taxon>
        <taxon>Aeromonadales</taxon>
        <taxon>Succinivibrionaceae</taxon>
        <taxon>Succinatimonas</taxon>
    </lineage>
</organism>
<sequence>MDIEKLAAKHVQKLVPYQSARRIGGHGHTFLNANESPKSELYFFNSTTLNRYPDCQPQEVVTAYADYTDLRPENVLVTRGSDEGIGLIIRTFCEKDQDGIVIAPPTYGMYEIAAQTNDAKVAYAVRNDDFTLDAKAVLDAVEKAPFKVKAVFIDSPANPLGIIFSKDELLKLLEALPETFIVMDEAYIEFSAKNTVVDLIKDHPNLIVLRTLSKAFALAGIRCGFTLANKEVIALLTKVIDPYPIPDPVAQVAKQALASGGKDLMRIRVSLALKRRAILESALLSLPIVSKVFPSEANFLLVKFKNGPEIFNAVAQKGIILRSFETKPGLKDCVRISIGSDEELDELMRVLSVLAAV</sequence>
<dbReference type="PANTHER" id="PTHR42885">
    <property type="entry name" value="HISTIDINOL-PHOSPHATE AMINOTRANSFERASE-RELATED"/>
    <property type="match status" value="1"/>
</dbReference>
<evidence type="ECO:0000256" key="1">
    <source>
        <dbReference type="ARBA" id="ARBA00001933"/>
    </source>
</evidence>
<dbReference type="HAMAP" id="MF_01023">
    <property type="entry name" value="HisC_aminotrans_2"/>
    <property type="match status" value="1"/>
</dbReference>
<dbReference type="RefSeq" id="WP_009144208.1">
    <property type="nucleotide sequence ID" value="NZ_GL831068.1"/>
</dbReference>
<evidence type="ECO:0000256" key="8">
    <source>
        <dbReference type="ARBA" id="ARBA00022898"/>
    </source>
</evidence>
<dbReference type="Pfam" id="PF00155">
    <property type="entry name" value="Aminotran_1_2"/>
    <property type="match status" value="1"/>
</dbReference>
<keyword evidence="7 11" id="KW-0808">Transferase</keyword>
<dbReference type="EMBL" id="AEVO01000146">
    <property type="protein sequence ID" value="EFY06183.1"/>
    <property type="molecule type" value="Genomic_DNA"/>
</dbReference>
<dbReference type="PROSITE" id="PS00599">
    <property type="entry name" value="AA_TRANSFER_CLASS_2"/>
    <property type="match status" value="1"/>
</dbReference>
<comment type="pathway">
    <text evidence="2 11">Amino-acid biosynthesis; L-histidine biosynthesis; L-histidine from 5-phospho-alpha-D-ribose 1-diphosphate: step 7/9.</text>
</comment>
<keyword evidence="9 11" id="KW-0368">Histidine biosynthesis</keyword>